<dbReference type="Proteomes" id="UP000183200">
    <property type="component" value="Unassembled WGS sequence"/>
</dbReference>
<evidence type="ECO:0000259" key="6">
    <source>
        <dbReference type="PROSITE" id="PS51352"/>
    </source>
</evidence>
<name>A0A1H0HK31_9SPHI</name>
<protein>
    <submittedName>
        <fullName evidence="7">Alkyl hydroperoxide reductase subunit AhpC (Peroxiredoxin)</fullName>
    </submittedName>
</protein>
<dbReference type="GO" id="GO:0016209">
    <property type="term" value="F:antioxidant activity"/>
    <property type="evidence" value="ECO:0007669"/>
    <property type="project" value="InterPro"/>
</dbReference>
<accession>A0A1H0HK31</accession>
<evidence type="ECO:0000256" key="3">
    <source>
        <dbReference type="ARBA" id="ARBA00023157"/>
    </source>
</evidence>
<comment type="subcellular location">
    <subcellularLocation>
        <location evidence="1">Cell envelope</location>
    </subcellularLocation>
</comment>
<keyword evidence="4" id="KW-0676">Redox-active center</keyword>
<evidence type="ECO:0000256" key="1">
    <source>
        <dbReference type="ARBA" id="ARBA00004196"/>
    </source>
</evidence>
<evidence type="ECO:0000313" key="8">
    <source>
        <dbReference type="Proteomes" id="UP000183200"/>
    </source>
</evidence>
<evidence type="ECO:0000256" key="2">
    <source>
        <dbReference type="ARBA" id="ARBA00022748"/>
    </source>
</evidence>
<dbReference type="EMBL" id="FNGY01000012">
    <property type="protein sequence ID" value="SDO19404.1"/>
    <property type="molecule type" value="Genomic_DNA"/>
</dbReference>
<keyword evidence="3" id="KW-1015">Disulfide bond</keyword>
<evidence type="ECO:0000256" key="4">
    <source>
        <dbReference type="ARBA" id="ARBA00023284"/>
    </source>
</evidence>
<dbReference type="SUPFAM" id="SSF52833">
    <property type="entry name" value="Thioredoxin-like"/>
    <property type="match status" value="1"/>
</dbReference>
<organism evidence="7 8">
    <name type="scientific">Pedobacter steynii</name>
    <dbReference type="NCBI Taxonomy" id="430522"/>
    <lineage>
        <taxon>Bacteria</taxon>
        <taxon>Pseudomonadati</taxon>
        <taxon>Bacteroidota</taxon>
        <taxon>Sphingobacteriia</taxon>
        <taxon>Sphingobacteriales</taxon>
        <taxon>Sphingobacteriaceae</taxon>
        <taxon>Pedobacter</taxon>
    </lineage>
</organism>
<keyword evidence="8" id="KW-1185">Reference proteome</keyword>
<gene>
    <name evidence="7" type="ORF">SAMN05421820_112170</name>
</gene>
<dbReference type="CDD" id="cd02966">
    <property type="entry name" value="TlpA_like_family"/>
    <property type="match status" value="1"/>
</dbReference>
<dbReference type="Gene3D" id="3.40.30.10">
    <property type="entry name" value="Glutaredoxin"/>
    <property type="match status" value="1"/>
</dbReference>
<reference evidence="8" key="1">
    <citation type="submission" date="2016-10" db="EMBL/GenBank/DDBJ databases">
        <authorList>
            <person name="Varghese N."/>
            <person name="Submissions S."/>
        </authorList>
    </citation>
    <scope>NUCLEOTIDE SEQUENCE [LARGE SCALE GENOMIC DNA]</scope>
    <source>
        <strain evidence="8">DSM 19110</strain>
    </source>
</reference>
<dbReference type="Pfam" id="PF00578">
    <property type="entry name" value="AhpC-TSA"/>
    <property type="match status" value="1"/>
</dbReference>
<dbReference type="OrthoDB" id="710833at2"/>
<dbReference type="RefSeq" id="WP_083362084.1">
    <property type="nucleotide sequence ID" value="NZ_FNGY01000012.1"/>
</dbReference>
<feature type="signal peptide" evidence="5">
    <location>
        <begin position="1"/>
        <end position="25"/>
    </location>
</feature>
<proteinExistence type="predicted"/>
<keyword evidence="2" id="KW-0201">Cytochrome c-type biogenesis</keyword>
<dbReference type="GO" id="GO:0016491">
    <property type="term" value="F:oxidoreductase activity"/>
    <property type="evidence" value="ECO:0007669"/>
    <property type="project" value="InterPro"/>
</dbReference>
<dbReference type="GO" id="GO:0017004">
    <property type="term" value="P:cytochrome complex assembly"/>
    <property type="evidence" value="ECO:0007669"/>
    <property type="project" value="UniProtKB-KW"/>
</dbReference>
<dbReference type="PANTHER" id="PTHR42852:SF6">
    <property type="entry name" value="THIOL:DISULFIDE INTERCHANGE PROTEIN DSBE"/>
    <property type="match status" value="1"/>
</dbReference>
<dbReference type="AlphaFoldDB" id="A0A1H0HK31"/>
<dbReference type="PROSITE" id="PS51352">
    <property type="entry name" value="THIOREDOXIN_2"/>
    <property type="match status" value="1"/>
</dbReference>
<evidence type="ECO:0000313" key="7">
    <source>
        <dbReference type="EMBL" id="SDO19404.1"/>
    </source>
</evidence>
<sequence length="384" mass="44210">MKRLSKIFLYFLCAMPFLQCVKLHAQELKLLPFELQGTINADTGTVKLRFVADTAFYAIKETALISARIVKGKFSIKGGIPYPQGMSIEYNGNGGYSSSVFIIEPGVQAIEVNVNTHNNTPKVGNAAMLEYANGYLDFTKQIVQMDKNHMKKYDSLNLKYNRKIPVAIAAELQREMQQIYDRSDENLLEYVKVNPNSYYAFWRLLRLSSFGYESVFDAIFFNFSEALKNTYSGKSFSKRLETAAVLSKGKKFPGRDFKNIQGKQLDVSSFLKEKYTLVDFWYSACHPCISQFPHLNKLYAKYRTKGFEIIGISTDKERDKEDWIKGIKKHKILWPQYWDKNGIESAKLSILAFPTNYLLDHEGRIVMKNIKPDELEVFLQVNIK</sequence>
<dbReference type="InterPro" id="IPR013766">
    <property type="entry name" value="Thioredoxin_domain"/>
</dbReference>
<evidence type="ECO:0000256" key="5">
    <source>
        <dbReference type="SAM" id="SignalP"/>
    </source>
</evidence>
<dbReference type="InterPro" id="IPR000866">
    <property type="entry name" value="AhpC/TSA"/>
</dbReference>
<feature type="chain" id="PRO_5010299813" evidence="5">
    <location>
        <begin position="26"/>
        <end position="384"/>
    </location>
</feature>
<dbReference type="GO" id="GO:0030313">
    <property type="term" value="C:cell envelope"/>
    <property type="evidence" value="ECO:0007669"/>
    <property type="project" value="UniProtKB-SubCell"/>
</dbReference>
<dbReference type="InterPro" id="IPR050553">
    <property type="entry name" value="Thioredoxin_ResA/DsbE_sf"/>
</dbReference>
<feature type="domain" description="Thioredoxin" evidence="6">
    <location>
        <begin position="246"/>
        <end position="384"/>
    </location>
</feature>
<keyword evidence="5" id="KW-0732">Signal</keyword>
<dbReference type="InterPro" id="IPR036249">
    <property type="entry name" value="Thioredoxin-like_sf"/>
</dbReference>
<dbReference type="PANTHER" id="PTHR42852">
    <property type="entry name" value="THIOL:DISULFIDE INTERCHANGE PROTEIN DSBE"/>
    <property type="match status" value="1"/>
</dbReference>